<sequence length="97" mass="10449">MKKILVACGAGVVTSTVAMNKLKEAFDEHHVPEDAYQIDQTSIAQVASMADNYDLVVTTTQYDGAEGTTVLNGLPFLTNIGVEPLIDKAFEVLGFQE</sequence>
<dbReference type="Gene3D" id="3.40.50.2300">
    <property type="match status" value="1"/>
</dbReference>
<dbReference type="SUPFAM" id="SSF52794">
    <property type="entry name" value="PTS system IIB component-like"/>
    <property type="match status" value="1"/>
</dbReference>
<dbReference type="GO" id="GO:0008982">
    <property type="term" value="F:protein-N(PI)-phosphohistidine-sugar phosphotransferase activity"/>
    <property type="evidence" value="ECO:0007669"/>
    <property type="project" value="InterPro"/>
</dbReference>
<dbReference type="InterPro" id="IPR013011">
    <property type="entry name" value="PTS_EIIB_2"/>
</dbReference>
<evidence type="ECO:0000313" key="3">
    <source>
        <dbReference type="EMBL" id="KRK70507.1"/>
    </source>
</evidence>
<keyword evidence="1" id="KW-0808">Transferase</keyword>
<organism evidence="3 4">
    <name type="scientific">Lacticaseibacillus nasuensis JCM 17158</name>
    <dbReference type="NCBI Taxonomy" id="1291734"/>
    <lineage>
        <taxon>Bacteria</taxon>
        <taxon>Bacillati</taxon>
        <taxon>Bacillota</taxon>
        <taxon>Bacilli</taxon>
        <taxon>Lactobacillales</taxon>
        <taxon>Lactobacillaceae</taxon>
        <taxon>Lacticaseibacillus</taxon>
    </lineage>
</organism>
<gene>
    <name evidence="3" type="ORF">FD02_GL000578</name>
</gene>
<dbReference type="STRING" id="1291734.FD02_GL000578"/>
<dbReference type="Pfam" id="PF02302">
    <property type="entry name" value="PTS_IIB"/>
    <property type="match status" value="1"/>
</dbReference>
<dbReference type="CDD" id="cd05566">
    <property type="entry name" value="PTS_IIB_galactitol"/>
    <property type="match status" value="1"/>
</dbReference>
<dbReference type="AlphaFoldDB" id="A0A0R1JHN1"/>
<dbReference type="InterPro" id="IPR003501">
    <property type="entry name" value="PTS_EIIB_2/3"/>
</dbReference>
<dbReference type="PATRIC" id="fig|1291734.4.peg.593"/>
<accession>A0A0R1JHN1</accession>
<dbReference type="Proteomes" id="UP000051804">
    <property type="component" value="Unassembled WGS sequence"/>
</dbReference>
<evidence type="ECO:0000256" key="1">
    <source>
        <dbReference type="ARBA" id="ARBA00022679"/>
    </source>
</evidence>
<evidence type="ECO:0000313" key="4">
    <source>
        <dbReference type="Proteomes" id="UP000051804"/>
    </source>
</evidence>
<dbReference type="PROSITE" id="PS51099">
    <property type="entry name" value="PTS_EIIB_TYPE_2"/>
    <property type="match status" value="1"/>
</dbReference>
<dbReference type="OrthoDB" id="6505030at2"/>
<dbReference type="InterPro" id="IPR036095">
    <property type="entry name" value="PTS_EIIB-like_sf"/>
</dbReference>
<protein>
    <recommendedName>
        <fullName evidence="2">PTS EIIB type-2 domain-containing protein</fullName>
    </recommendedName>
</protein>
<feature type="domain" description="PTS EIIB type-2" evidence="2">
    <location>
        <begin position="2"/>
        <end position="97"/>
    </location>
</feature>
<comment type="caution">
    <text evidence="3">The sequence shown here is derived from an EMBL/GenBank/DDBJ whole genome shotgun (WGS) entry which is preliminary data.</text>
</comment>
<evidence type="ECO:0000259" key="2">
    <source>
        <dbReference type="PROSITE" id="PS51099"/>
    </source>
</evidence>
<name>A0A0R1JHN1_9LACO</name>
<proteinExistence type="predicted"/>
<keyword evidence="4" id="KW-1185">Reference proteome</keyword>
<dbReference type="GO" id="GO:0009401">
    <property type="term" value="P:phosphoenolpyruvate-dependent sugar phosphotransferase system"/>
    <property type="evidence" value="ECO:0007669"/>
    <property type="project" value="InterPro"/>
</dbReference>
<reference evidence="3 4" key="1">
    <citation type="journal article" date="2015" name="Genome Announc.">
        <title>Expanding the biotechnology potential of lactobacilli through comparative genomics of 213 strains and associated genera.</title>
        <authorList>
            <person name="Sun Z."/>
            <person name="Harris H.M."/>
            <person name="McCann A."/>
            <person name="Guo C."/>
            <person name="Argimon S."/>
            <person name="Zhang W."/>
            <person name="Yang X."/>
            <person name="Jeffery I.B."/>
            <person name="Cooney J.C."/>
            <person name="Kagawa T.F."/>
            <person name="Liu W."/>
            <person name="Song Y."/>
            <person name="Salvetti E."/>
            <person name="Wrobel A."/>
            <person name="Rasinkangas P."/>
            <person name="Parkhill J."/>
            <person name="Rea M.C."/>
            <person name="O'Sullivan O."/>
            <person name="Ritari J."/>
            <person name="Douillard F.P."/>
            <person name="Paul Ross R."/>
            <person name="Yang R."/>
            <person name="Briner A.E."/>
            <person name="Felis G.E."/>
            <person name="de Vos W.M."/>
            <person name="Barrangou R."/>
            <person name="Klaenhammer T.R."/>
            <person name="Caufield P.W."/>
            <person name="Cui Y."/>
            <person name="Zhang H."/>
            <person name="O'Toole P.W."/>
        </authorList>
    </citation>
    <scope>NUCLEOTIDE SEQUENCE [LARGE SCALE GENOMIC DNA]</scope>
    <source>
        <strain evidence="3 4">JCM 17158</strain>
    </source>
</reference>
<dbReference type="EMBL" id="AZDJ01000032">
    <property type="protein sequence ID" value="KRK70507.1"/>
    <property type="molecule type" value="Genomic_DNA"/>
</dbReference>
<dbReference type="RefSeq" id="WP_056952144.1">
    <property type="nucleotide sequence ID" value="NZ_AZDJ01000032.1"/>
</dbReference>